<evidence type="ECO:0000256" key="1">
    <source>
        <dbReference type="ARBA" id="ARBA00022737"/>
    </source>
</evidence>
<keyword evidence="2 3" id="KW-0040">ANK repeat</keyword>
<dbReference type="EMBL" id="QUSY01000567">
    <property type="protein sequence ID" value="RHY28528.1"/>
    <property type="molecule type" value="Genomic_DNA"/>
</dbReference>
<dbReference type="PRINTS" id="PR01415">
    <property type="entry name" value="ANKYRIN"/>
</dbReference>
<evidence type="ECO:0000313" key="5">
    <source>
        <dbReference type="Proteomes" id="UP000285060"/>
    </source>
</evidence>
<dbReference type="Gene3D" id="1.25.40.20">
    <property type="entry name" value="Ankyrin repeat-containing domain"/>
    <property type="match status" value="1"/>
</dbReference>
<dbReference type="Proteomes" id="UP000285060">
    <property type="component" value="Unassembled WGS sequence"/>
</dbReference>
<feature type="repeat" description="ANK" evidence="3">
    <location>
        <begin position="545"/>
        <end position="577"/>
    </location>
</feature>
<comment type="caution">
    <text evidence="4">The sequence shown here is derived from an EMBL/GenBank/DDBJ whole genome shotgun (WGS) entry which is preliminary data.</text>
</comment>
<dbReference type="SUPFAM" id="SSF48403">
    <property type="entry name" value="Ankyrin repeat"/>
    <property type="match status" value="1"/>
</dbReference>
<evidence type="ECO:0000313" key="4">
    <source>
        <dbReference type="EMBL" id="RHY28528.1"/>
    </source>
</evidence>
<feature type="repeat" description="ANK" evidence="3">
    <location>
        <begin position="479"/>
        <end position="511"/>
    </location>
</feature>
<reference evidence="4 5" key="1">
    <citation type="submission" date="2018-08" db="EMBL/GenBank/DDBJ databases">
        <title>Aphanomyces genome sequencing and annotation.</title>
        <authorList>
            <person name="Minardi D."/>
            <person name="Oidtmann B."/>
            <person name="Van Der Giezen M."/>
            <person name="Studholme D.J."/>
        </authorList>
    </citation>
    <scope>NUCLEOTIDE SEQUENCE [LARGE SCALE GENOMIC DNA]</scope>
    <source>
        <strain evidence="4 5">NJM0002</strain>
    </source>
</reference>
<sequence length="615" mass="65369">MHPRTVRMADDEDLDRGAELRLAQRHKVIVPGVLHGKKLWEAALHSPGTTGAATLSVSTTGPLPKDSKIVLEFPDTGWTMPPNPNVTIKASLGRPAPRAKAIWNGATLDITTLDEDIEARASLAIIVSGVTTPACATPSGELIATTFEQKIVRNTMPVSFRGGQIIDGPTKITIPTLAPGKILVELPTDAIAADRDGWTMAEHPRVTAKLRPPGSANVGFAATWLQDQHVLELVVTEGCIPMHTTVQLTIAQVTNPASECPPTVARVTTLIHNGVIDGPAKMDVPRISELRECDFAAAAAAFHAQESKYATVSTRNHDMLPLAKVVQALAAMSIAQTEASLQGQVRVVSVEQPVDVVPVLSKKGAADSTPAQPKVQEFVRLEDYLNFFTTIYAPAFKFGEDLRTAAGRGQVGPSRSNDDDDVRRKVDRMQDLIQCGCDPNAKDGAGWTALHYAAEHGAVKAVNVLLDQPQVDLNTRDVAGWTPLMCAASNGHVPVLARLLEMGADIRVKSAEGRTALHWAATRGIDAAVGFLVLGGANVDAVDRSGWTPLHCAAVHGNVGCAKVLLDHGATATAVDALGHPAWEYWDAPAVTVLQAHMEKLDTMGVVVKKVVAAT</sequence>
<dbReference type="GO" id="GO:0085020">
    <property type="term" value="P:protein K6-linked ubiquitination"/>
    <property type="evidence" value="ECO:0007669"/>
    <property type="project" value="TreeGrafter"/>
</dbReference>
<dbReference type="Pfam" id="PF13637">
    <property type="entry name" value="Ank_4"/>
    <property type="match status" value="1"/>
</dbReference>
<organism evidence="4 5">
    <name type="scientific">Aphanomyces invadans</name>
    <dbReference type="NCBI Taxonomy" id="157072"/>
    <lineage>
        <taxon>Eukaryota</taxon>
        <taxon>Sar</taxon>
        <taxon>Stramenopiles</taxon>
        <taxon>Oomycota</taxon>
        <taxon>Saprolegniomycetes</taxon>
        <taxon>Saprolegniales</taxon>
        <taxon>Verrucalvaceae</taxon>
        <taxon>Aphanomyces</taxon>
    </lineage>
</organism>
<feature type="repeat" description="ANK" evidence="3">
    <location>
        <begin position="445"/>
        <end position="478"/>
    </location>
</feature>
<dbReference type="PROSITE" id="PS50088">
    <property type="entry name" value="ANK_REPEAT"/>
    <property type="match status" value="4"/>
</dbReference>
<dbReference type="InterPro" id="IPR002110">
    <property type="entry name" value="Ankyrin_rpt"/>
</dbReference>
<dbReference type="InterPro" id="IPR036770">
    <property type="entry name" value="Ankyrin_rpt-contain_sf"/>
</dbReference>
<proteinExistence type="predicted"/>
<dbReference type="AlphaFoldDB" id="A0A3R6Y765"/>
<gene>
    <name evidence="4" type="ORF">DYB32_005903</name>
</gene>
<dbReference type="SMART" id="SM00248">
    <property type="entry name" value="ANK"/>
    <property type="match status" value="4"/>
</dbReference>
<feature type="repeat" description="ANK" evidence="3">
    <location>
        <begin position="512"/>
        <end position="544"/>
    </location>
</feature>
<name>A0A3R6Y765_9STRA</name>
<dbReference type="Pfam" id="PF12796">
    <property type="entry name" value="Ank_2"/>
    <property type="match status" value="1"/>
</dbReference>
<dbReference type="GO" id="GO:0004842">
    <property type="term" value="F:ubiquitin-protein transferase activity"/>
    <property type="evidence" value="ECO:0007669"/>
    <property type="project" value="TreeGrafter"/>
</dbReference>
<keyword evidence="1" id="KW-0677">Repeat</keyword>
<evidence type="ECO:0000256" key="3">
    <source>
        <dbReference type="PROSITE-ProRule" id="PRU00023"/>
    </source>
</evidence>
<dbReference type="PROSITE" id="PS50297">
    <property type="entry name" value="ANK_REP_REGION"/>
    <property type="match status" value="4"/>
</dbReference>
<protein>
    <submittedName>
        <fullName evidence="4">Uncharacterized protein</fullName>
    </submittedName>
</protein>
<dbReference type="PANTHER" id="PTHR24171">
    <property type="entry name" value="ANKYRIN REPEAT DOMAIN-CONTAINING PROTEIN 39-RELATED"/>
    <property type="match status" value="1"/>
</dbReference>
<dbReference type="VEuPathDB" id="FungiDB:H310_07691"/>
<keyword evidence="5" id="KW-1185">Reference proteome</keyword>
<accession>A0A3R6Y765</accession>
<evidence type="ECO:0000256" key="2">
    <source>
        <dbReference type="ARBA" id="ARBA00023043"/>
    </source>
</evidence>